<dbReference type="Proteomes" id="UP000645612">
    <property type="component" value="Unassembled WGS sequence"/>
</dbReference>
<protein>
    <submittedName>
        <fullName evidence="2">Uncharacterized protein</fullName>
    </submittedName>
</protein>
<dbReference type="EMBL" id="JAEDXG010000044">
    <property type="protein sequence ID" value="MBH9701338.1"/>
    <property type="molecule type" value="Genomic_DNA"/>
</dbReference>
<sequence length="133" mass="14791">MPDKEIDKIAPVFRHIDHVADAALPKHCPEPDSSISSNRPALRRPVDRSLREARSPRYRRQHRTTIIPHISSPGRTPSRDFFLSGGLTRTSSSAVISGLLNRTVPSRSDLRRTPVQQGFAAFVTGSATRRGTR</sequence>
<organism evidence="2 3">
    <name type="scientific">Burkholderia cepacia</name>
    <name type="common">Pseudomonas cepacia</name>
    <dbReference type="NCBI Taxonomy" id="292"/>
    <lineage>
        <taxon>Bacteria</taxon>
        <taxon>Pseudomonadati</taxon>
        <taxon>Pseudomonadota</taxon>
        <taxon>Betaproteobacteria</taxon>
        <taxon>Burkholderiales</taxon>
        <taxon>Burkholderiaceae</taxon>
        <taxon>Burkholderia</taxon>
        <taxon>Burkholderia cepacia complex</taxon>
    </lineage>
</organism>
<evidence type="ECO:0000256" key="1">
    <source>
        <dbReference type="SAM" id="MobiDB-lite"/>
    </source>
</evidence>
<dbReference type="AlphaFoldDB" id="A0A8I1AQQ9"/>
<evidence type="ECO:0000313" key="2">
    <source>
        <dbReference type="EMBL" id="MBH9701338.1"/>
    </source>
</evidence>
<feature type="compositionally biased region" description="Basic and acidic residues" evidence="1">
    <location>
        <begin position="44"/>
        <end position="55"/>
    </location>
</feature>
<name>A0A8I1AQQ9_BURCE</name>
<reference evidence="2" key="1">
    <citation type="submission" date="2020-12" db="EMBL/GenBank/DDBJ databases">
        <title>Burkholderia cepacia complex in Mexico.</title>
        <authorList>
            <person name="Estrada P."/>
        </authorList>
    </citation>
    <scope>NUCLEOTIDE SEQUENCE</scope>
    <source>
        <strain evidence="2">871</strain>
    </source>
</reference>
<comment type="caution">
    <text evidence="2">The sequence shown here is derived from an EMBL/GenBank/DDBJ whole genome shotgun (WGS) entry which is preliminary data.</text>
</comment>
<proteinExistence type="predicted"/>
<dbReference type="RefSeq" id="WP_176131799.1">
    <property type="nucleotide sequence ID" value="NZ_CADDZZ010000037.1"/>
</dbReference>
<gene>
    <name evidence="2" type="ORF">JAO13_33365</name>
</gene>
<feature type="region of interest" description="Disordered" evidence="1">
    <location>
        <begin position="24"/>
        <end position="78"/>
    </location>
</feature>
<accession>A0A8I1AQQ9</accession>
<evidence type="ECO:0000313" key="3">
    <source>
        <dbReference type="Proteomes" id="UP000645612"/>
    </source>
</evidence>